<sequence>KLKDCSPEGQKFWKDLLDAKTQEEGDAIVEARKKEVISKLKVNVK</sequence>
<evidence type="ECO:0000313" key="1">
    <source>
        <dbReference type="EMBL" id="GAH48606.1"/>
    </source>
</evidence>
<comment type="caution">
    <text evidence="1">The sequence shown here is derived from an EMBL/GenBank/DDBJ whole genome shotgun (WGS) entry which is preliminary data.</text>
</comment>
<organism evidence="1">
    <name type="scientific">marine sediment metagenome</name>
    <dbReference type="NCBI Taxonomy" id="412755"/>
    <lineage>
        <taxon>unclassified sequences</taxon>
        <taxon>metagenomes</taxon>
        <taxon>ecological metagenomes</taxon>
    </lineage>
</organism>
<dbReference type="EMBL" id="BARU01023013">
    <property type="protein sequence ID" value="GAH48606.1"/>
    <property type="molecule type" value="Genomic_DNA"/>
</dbReference>
<gene>
    <name evidence="1" type="ORF">S03H2_37389</name>
</gene>
<protein>
    <submittedName>
        <fullName evidence="1">Uncharacterized protein</fullName>
    </submittedName>
</protein>
<accession>X1FSG7</accession>
<reference evidence="1" key="1">
    <citation type="journal article" date="2014" name="Front. Microbiol.">
        <title>High frequency of phylogenetically diverse reductive dehalogenase-homologous genes in deep subseafloor sedimentary metagenomes.</title>
        <authorList>
            <person name="Kawai M."/>
            <person name="Futagami T."/>
            <person name="Toyoda A."/>
            <person name="Takaki Y."/>
            <person name="Nishi S."/>
            <person name="Hori S."/>
            <person name="Arai W."/>
            <person name="Tsubouchi T."/>
            <person name="Morono Y."/>
            <person name="Uchiyama I."/>
            <person name="Ito T."/>
            <person name="Fujiyama A."/>
            <person name="Inagaki F."/>
            <person name="Takami H."/>
        </authorList>
    </citation>
    <scope>NUCLEOTIDE SEQUENCE</scope>
    <source>
        <strain evidence="1">Expedition CK06-06</strain>
    </source>
</reference>
<dbReference type="AlphaFoldDB" id="X1FSG7"/>
<feature type="non-terminal residue" evidence="1">
    <location>
        <position position="1"/>
    </location>
</feature>
<proteinExistence type="predicted"/>
<name>X1FSG7_9ZZZZ</name>